<accession>A0A7G9L6S2</accession>
<evidence type="ECO:0000313" key="2">
    <source>
        <dbReference type="Proteomes" id="UP000515808"/>
    </source>
</evidence>
<proteinExistence type="predicted"/>
<dbReference type="KEGG" id="ppec:H9W90_08865"/>
<gene>
    <name evidence="1" type="ORF">H9W90_08865</name>
</gene>
<name>A0A7G9L6S2_9FLAO</name>
<dbReference type="EMBL" id="CP060695">
    <property type="protein sequence ID" value="QNM84321.1"/>
    <property type="molecule type" value="Genomic_DNA"/>
</dbReference>
<dbReference type="SUPFAM" id="SSF49899">
    <property type="entry name" value="Concanavalin A-like lectins/glucanases"/>
    <property type="match status" value="1"/>
</dbReference>
<dbReference type="Gene3D" id="2.60.120.200">
    <property type="match status" value="1"/>
</dbReference>
<keyword evidence="2" id="KW-1185">Reference proteome</keyword>
<dbReference type="AlphaFoldDB" id="A0A7G9L6S2"/>
<evidence type="ECO:0000313" key="1">
    <source>
        <dbReference type="EMBL" id="QNM84321.1"/>
    </source>
</evidence>
<dbReference type="GO" id="GO:0005975">
    <property type="term" value="P:carbohydrate metabolic process"/>
    <property type="evidence" value="ECO:0007669"/>
    <property type="project" value="UniProtKB-ARBA"/>
</dbReference>
<dbReference type="GO" id="GO:0004553">
    <property type="term" value="F:hydrolase activity, hydrolyzing O-glycosyl compounds"/>
    <property type="evidence" value="ECO:0007669"/>
    <property type="project" value="UniProtKB-ARBA"/>
</dbReference>
<keyword evidence="1" id="KW-0378">Hydrolase</keyword>
<protein>
    <submittedName>
        <fullName evidence="1">Family 16 glycosylhydrolase</fullName>
    </submittedName>
</protein>
<reference evidence="1 2" key="1">
    <citation type="submission" date="2020-08" db="EMBL/GenBank/DDBJ databases">
        <title>Polaribacter sp. L12M9 isolated from gut of the Korean scallop.</title>
        <authorList>
            <person name="Jeong Y.S."/>
        </authorList>
    </citation>
    <scope>NUCLEOTIDE SEQUENCE [LARGE SCALE GENOMIC DNA]</scope>
    <source>
        <strain evidence="1 2">L12M9</strain>
    </source>
</reference>
<organism evidence="1 2">
    <name type="scientific">Polaribacter pectinis</name>
    <dbReference type="NCBI Taxonomy" id="2738844"/>
    <lineage>
        <taxon>Bacteria</taxon>
        <taxon>Pseudomonadati</taxon>
        <taxon>Bacteroidota</taxon>
        <taxon>Flavobacteriia</taxon>
        <taxon>Flavobacteriales</taxon>
        <taxon>Flavobacteriaceae</taxon>
    </lineage>
</organism>
<dbReference type="RefSeq" id="WP_187481265.1">
    <property type="nucleotide sequence ID" value="NZ_CP060695.1"/>
</dbReference>
<sequence>MRCGSIDSRGLYEVKYGCLEAKIKIAKTFKGNQTAFWLQGENQRNVDNSAAVGAE</sequence>
<dbReference type="InterPro" id="IPR013320">
    <property type="entry name" value="ConA-like_dom_sf"/>
</dbReference>
<dbReference type="Proteomes" id="UP000515808">
    <property type="component" value="Chromosome"/>
</dbReference>